<reference evidence="3" key="2">
    <citation type="submission" date="2021-01" db="EMBL/GenBank/DDBJ databases">
        <authorList>
            <person name="Lovell J.T."/>
            <person name="Bentley N."/>
            <person name="Bhattarai G."/>
            <person name="Jenkins J.W."/>
            <person name="Sreedasyam A."/>
            <person name="Alarcon Y."/>
            <person name="Bock C."/>
            <person name="Boston L."/>
            <person name="Carlson J."/>
            <person name="Cervantes K."/>
            <person name="Clermont K."/>
            <person name="Krom N."/>
            <person name="Kubenka K."/>
            <person name="Mamidi S."/>
            <person name="Mattison C."/>
            <person name="Monteros M."/>
            <person name="Pisani C."/>
            <person name="Plott C."/>
            <person name="Rajasekar S."/>
            <person name="Rhein H.S."/>
            <person name="Rohla C."/>
            <person name="Song M."/>
            <person name="Hilaire R.S."/>
            <person name="Shu S."/>
            <person name="Wells L."/>
            <person name="Wang X."/>
            <person name="Webber J."/>
            <person name="Heerema R.J."/>
            <person name="Klein P."/>
            <person name="Conner P."/>
            <person name="Grauke L."/>
            <person name="Grimwood J."/>
            <person name="Schmutz J."/>
            <person name="Randall J.J."/>
        </authorList>
    </citation>
    <scope>NUCLEOTIDE SEQUENCE</scope>
    <source>
        <tissue evidence="3">Leaf</tissue>
    </source>
</reference>
<organism evidence="2 4">
    <name type="scientific">Carya illinoinensis</name>
    <name type="common">Pecan</name>
    <dbReference type="NCBI Taxonomy" id="32201"/>
    <lineage>
        <taxon>Eukaryota</taxon>
        <taxon>Viridiplantae</taxon>
        <taxon>Streptophyta</taxon>
        <taxon>Embryophyta</taxon>
        <taxon>Tracheophyta</taxon>
        <taxon>Spermatophyta</taxon>
        <taxon>Magnoliopsida</taxon>
        <taxon>eudicotyledons</taxon>
        <taxon>Gunneridae</taxon>
        <taxon>Pentapetalae</taxon>
        <taxon>rosids</taxon>
        <taxon>fabids</taxon>
        <taxon>Fagales</taxon>
        <taxon>Juglandaceae</taxon>
        <taxon>Carya</taxon>
    </lineage>
</organism>
<evidence type="ECO:0000313" key="3">
    <source>
        <dbReference type="EMBL" id="KAG6714158.1"/>
    </source>
</evidence>
<feature type="domain" description="Bet v I/Major latex protein" evidence="1">
    <location>
        <begin position="4"/>
        <end position="153"/>
    </location>
</feature>
<accession>A0A8T1QLJ4</accession>
<gene>
    <name evidence="2" type="ORF">CIPAW_05G194900</name>
    <name evidence="3" type="ORF">I3842_05G189800</name>
</gene>
<protein>
    <recommendedName>
        <fullName evidence="1">Bet v I/Major latex protein domain-containing protein</fullName>
    </recommendedName>
</protein>
<keyword evidence="4" id="KW-1185">Reference proteome</keyword>
<dbReference type="GO" id="GO:0006952">
    <property type="term" value="P:defense response"/>
    <property type="evidence" value="ECO:0007669"/>
    <property type="project" value="InterPro"/>
</dbReference>
<evidence type="ECO:0000313" key="4">
    <source>
        <dbReference type="Proteomes" id="UP000811609"/>
    </source>
</evidence>
<dbReference type="PANTHER" id="PTHR31907">
    <property type="entry name" value="MLP-LIKE PROTEIN 423"/>
    <property type="match status" value="1"/>
</dbReference>
<reference evidence="2" key="1">
    <citation type="submission" date="2020-12" db="EMBL/GenBank/DDBJ databases">
        <title>WGS assembly of Carya illinoinensis cv. Pawnee.</title>
        <authorList>
            <person name="Platts A."/>
            <person name="Shu S."/>
            <person name="Wright S."/>
            <person name="Barry K."/>
            <person name="Edger P."/>
            <person name="Pires J.C."/>
            <person name="Schmutz J."/>
        </authorList>
    </citation>
    <scope>NUCLEOTIDE SEQUENCE</scope>
    <source>
        <tissue evidence="2">Leaf</tissue>
    </source>
</reference>
<sequence length="156" mass="17655">MSSSLSGKLSIEIEVKSPARDFFEANGKRLYEIPKLCPTCIPKVELVEGKWEEVGAVVNWHLVLGGNTVIFKALFESIDDDKLSVTFNVIGGLLVESYKSFKFIFQAIPKKEGCLVLWTYEYEKLNSDIPDPKELLQFAAVFTREIDDTLMKISQE</sequence>
<dbReference type="SMART" id="SM01037">
    <property type="entry name" value="Bet_v_1"/>
    <property type="match status" value="1"/>
</dbReference>
<dbReference type="EMBL" id="CM031813">
    <property type="protein sequence ID" value="KAG6655131.1"/>
    <property type="molecule type" value="Genomic_DNA"/>
</dbReference>
<name>A0A8T1QLJ4_CARIL</name>
<comment type="caution">
    <text evidence="2">The sequence shown here is derived from an EMBL/GenBank/DDBJ whole genome shotgun (WGS) entry which is preliminary data.</text>
</comment>
<evidence type="ECO:0000259" key="1">
    <source>
        <dbReference type="SMART" id="SM01037"/>
    </source>
</evidence>
<dbReference type="EMBL" id="CM031829">
    <property type="protein sequence ID" value="KAG6714158.1"/>
    <property type="molecule type" value="Genomic_DNA"/>
</dbReference>
<dbReference type="CDD" id="cd07816">
    <property type="entry name" value="Bet_v1-like"/>
    <property type="match status" value="1"/>
</dbReference>
<proteinExistence type="predicted"/>
<dbReference type="InterPro" id="IPR000916">
    <property type="entry name" value="Bet_v_I/MLP"/>
</dbReference>
<dbReference type="AlphaFoldDB" id="A0A8T1QLJ4"/>
<dbReference type="Proteomes" id="UP000811246">
    <property type="component" value="Chromosome 5"/>
</dbReference>
<dbReference type="Proteomes" id="UP000811609">
    <property type="component" value="Chromosome 5"/>
</dbReference>
<dbReference type="Pfam" id="PF00407">
    <property type="entry name" value="Bet_v_1"/>
    <property type="match status" value="1"/>
</dbReference>
<dbReference type="InterPro" id="IPR051761">
    <property type="entry name" value="MLP-like_ligand-binding"/>
</dbReference>
<evidence type="ECO:0000313" key="2">
    <source>
        <dbReference type="EMBL" id="KAG6655131.1"/>
    </source>
</evidence>